<dbReference type="EMBL" id="CAWUFR010002321">
    <property type="protein sequence ID" value="CAK6984853.1"/>
    <property type="molecule type" value="Genomic_DNA"/>
</dbReference>
<organism evidence="2 3">
    <name type="scientific">Scomber scombrus</name>
    <name type="common">Atlantic mackerel</name>
    <name type="synonym">Scomber vernalis</name>
    <dbReference type="NCBI Taxonomy" id="13677"/>
    <lineage>
        <taxon>Eukaryota</taxon>
        <taxon>Metazoa</taxon>
        <taxon>Chordata</taxon>
        <taxon>Craniata</taxon>
        <taxon>Vertebrata</taxon>
        <taxon>Euteleostomi</taxon>
        <taxon>Actinopterygii</taxon>
        <taxon>Neopterygii</taxon>
        <taxon>Teleostei</taxon>
        <taxon>Neoteleostei</taxon>
        <taxon>Acanthomorphata</taxon>
        <taxon>Pelagiaria</taxon>
        <taxon>Scombriformes</taxon>
        <taxon>Scombridae</taxon>
        <taxon>Scomber</taxon>
    </lineage>
</organism>
<dbReference type="InterPro" id="IPR000477">
    <property type="entry name" value="RT_dom"/>
</dbReference>
<dbReference type="Pfam" id="PF00078">
    <property type="entry name" value="RVT_1"/>
    <property type="match status" value="1"/>
</dbReference>
<evidence type="ECO:0000313" key="3">
    <source>
        <dbReference type="Proteomes" id="UP001314229"/>
    </source>
</evidence>
<dbReference type="PANTHER" id="PTHR19446">
    <property type="entry name" value="REVERSE TRANSCRIPTASES"/>
    <property type="match status" value="1"/>
</dbReference>
<feature type="domain" description="Reverse transcriptase" evidence="1">
    <location>
        <begin position="27"/>
        <end position="82"/>
    </location>
</feature>
<comment type="caution">
    <text evidence="2">The sequence shown here is derived from an EMBL/GenBank/DDBJ whole genome shotgun (WGS) entry which is preliminary data.</text>
</comment>
<proteinExistence type="predicted"/>
<evidence type="ECO:0000259" key="1">
    <source>
        <dbReference type="Pfam" id="PF00078"/>
    </source>
</evidence>
<accession>A0AAV1QMN7</accession>
<dbReference type="AlphaFoldDB" id="A0AAV1QMN7"/>
<protein>
    <submittedName>
        <fullName evidence="2">LINE-1 retrotransposable element ORF2 protein</fullName>
    </submittedName>
</protein>
<keyword evidence="3" id="KW-1185">Reference proteome</keyword>
<reference evidence="2 3" key="1">
    <citation type="submission" date="2024-01" db="EMBL/GenBank/DDBJ databases">
        <authorList>
            <person name="Alioto T."/>
            <person name="Alioto T."/>
            <person name="Gomez Garrido J."/>
        </authorList>
    </citation>
    <scope>NUCLEOTIDE SEQUENCE [LARGE SCALE GENOMIC DNA]</scope>
</reference>
<name>A0AAV1QMN7_SCOSC</name>
<sequence length="128" mass="14754">MLEIANLALLQNKLPEVWSLSNIIPVPKSGDLSKPDNYRGISLTCIMAKIYNRMILNRIRSAIDPHLRESQNGFREGRSTTAQILALRRMIEEVMWMYSRRMQERKVPLNWPDVWRIGMTGSNDGGLV</sequence>
<dbReference type="Proteomes" id="UP001314229">
    <property type="component" value="Unassembled WGS sequence"/>
</dbReference>
<gene>
    <name evidence="2" type="ORF">FSCOSCO3_A004104</name>
</gene>
<evidence type="ECO:0000313" key="2">
    <source>
        <dbReference type="EMBL" id="CAK6984853.1"/>
    </source>
</evidence>